<dbReference type="AlphaFoldDB" id="A0A366EMK1"/>
<organism evidence="6 7">
    <name type="scientific">Roseiarcus fermentans</name>
    <dbReference type="NCBI Taxonomy" id="1473586"/>
    <lineage>
        <taxon>Bacteria</taxon>
        <taxon>Pseudomonadati</taxon>
        <taxon>Pseudomonadota</taxon>
        <taxon>Alphaproteobacteria</taxon>
        <taxon>Hyphomicrobiales</taxon>
        <taxon>Roseiarcaceae</taxon>
        <taxon>Roseiarcus</taxon>
    </lineage>
</organism>
<keyword evidence="3 4" id="KW-0732">Signal</keyword>
<proteinExistence type="inferred from homology"/>
<dbReference type="RefSeq" id="WP_113893296.1">
    <property type="nucleotide sequence ID" value="NZ_QNRK01000050.1"/>
</dbReference>
<feature type="signal peptide" evidence="4">
    <location>
        <begin position="1"/>
        <end position="30"/>
    </location>
</feature>
<reference evidence="6 7" key="1">
    <citation type="submission" date="2018-06" db="EMBL/GenBank/DDBJ databases">
        <title>Genomic Encyclopedia of Type Strains, Phase IV (KMG-IV): sequencing the most valuable type-strain genomes for metagenomic binning, comparative biology and taxonomic classification.</title>
        <authorList>
            <person name="Goeker M."/>
        </authorList>
    </citation>
    <scope>NUCLEOTIDE SEQUENCE [LARGE SCALE GENOMIC DNA]</scope>
    <source>
        <strain evidence="6 7">DSM 24875</strain>
    </source>
</reference>
<protein>
    <submittedName>
        <fullName evidence="6">NitT/TauT family transport system substrate-binding protein</fullName>
    </submittedName>
</protein>
<keyword evidence="7" id="KW-1185">Reference proteome</keyword>
<evidence type="ECO:0000256" key="3">
    <source>
        <dbReference type="ARBA" id="ARBA00022729"/>
    </source>
</evidence>
<comment type="caution">
    <text evidence="6">The sequence shown here is derived from an EMBL/GenBank/DDBJ whole genome shotgun (WGS) entry which is preliminary data.</text>
</comment>
<gene>
    <name evidence="6" type="ORF">DFR50_15018</name>
</gene>
<feature type="domain" description="SsuA/THI5-like" evidence="5">
    <location>
        <begin position="62"/>
        <end position="276"/>
    </location>
</feature>
<dbReference type="OrthoDB" id="6788250at2"/>
<dbReference type="EMBL" id="QNRK01000050">
    <property type="protein sequence ID" value="RBP02685.1"/>
    <property type="molecule type" value="Genomic_DNA"/>
</dbReference>
<evidence type="ECO:0000256" key="4">
    <source>
        <dbReference type="SAM" id="SignalP"/>
    </source>
</evidence>
<dbReference type="SUPFAM" id="SSF53850">
    <property type="entry name" value="Periplasmic binding protein-like II"/>
    <property type="match status" value="1"/>
</dbReference>
<dbReference type="InterPro" id="IPR015168">
    <property type="entry name" value="SsuA/THI5"/>
</dbReference>
<dbReference type="Proteomes" id="UP000253529">
    <property type="component" value="Unassembled WGS sequence"/>
</dbReference>
<dbReference type="Pfam" id="PF09084">
    <property type="entry name" value="NMT1"/>
    <property type="match status" value="1"/>
</dbReference>
<feature type="chain" id="PRO_5017042101" evidence="4">
    <location>
        <begin position="31"/>
        <end position="360"/>
    </location>
</feature>
<accession>A0A366EMK1</accession>
<dbReference type="Gene3D" id="3.40.190.10">
    <property type="entry name" value="Periplasmic binding protein-like II"/>
    <property type="match status" value="2"/>
</dbReference>
<dbReference type="PANTHER" id="PTHR30024">
    <property type="entry name" value="ALIPHATIC SULFONATES-BINDING PROTEIN-RELATED"/>
    <property type="match status" value="1"/>
</dbReference>
<evidence type="ECO:0000313" key="7">
    <source>
        <dbReference type="Proteomes" id="UP000253529"/>
    </source>
</evidence>
<evidence type="ECO:0000256" key="2">
    <source>
        <dbReference type="ARBA" id="ARBA00010742"/>
    </source>
</evidence>
<evidence type="ECO:0000259" key="5">
    <source>
        <dbReference type="Pfam" id="PF09084"/>
    </source>
</evidence>
<evidence type="ECO:0000313" key="6">
    <source>
        <dbReference type="EMBL" id="RBP02685.1"/>
    </source>
</evidence>
<comment type="similarity">
    <text evidence="2">Belongs to the bacterial solute-binding protein SsuA/TauA family.</text>
</comment>
<dbReference type="GO" id="GO:0042597">
    <property type="term" value="C:periplasmic space"/>
    <property type="evidence" value="ECO:0007669"/>
    <property type="project" value="UniProtKB-SubCell"/>
</dbReference>
<evidence type="ECO:0000256" key="1">
    <source>
        <dbReference type="ARBA" id="ARBA00004418"/>
    </source>
</evidence>
<dbReference type="PANTHER" id="PTHR30024:SF47">
    <property type="entry name" value="TAURINE-BINDING PERIPLASMIC PROTEIN"/>
    <property type="match status" value="1"/>
</dbReference>
<sequence length="360" mass="37824">MEHVLKSAFTTVLTRAGAAALLAVVGVASLAPPLGVATATVAEAAPEVTKLDFWAVRDAQESAAIALASEKGFFKDEGLDVTIKWIVSGTDTPSLAASGQIVLTGESAYIAGVLRDKGVDMRYLMPLSNIGGAQMVVLGPNTVVKSPKDLEGKKIGMAAGAGVGMAITSMCEDKGVDCSKIKLVNLQPPDQIPALLRGDIDAMAIWNPYALAGVKAGGRIYFTGNKSFIDGQEKTVDYMYLDGGLIVNGAFMAKNPETVKAVMRALIKATDYINGHSPKEVAAILTGPLDIPADDLEKIIKFNIYANAVDGPTVAKLTKLLAYGGRPDIGWTSKVYVPSDVYDLHLLKEVAPNLVTANGF</sequence>
<comment type="subcellular location">
    <subcellularLocation>
        <location evidence="1">Periplasm</location>
    </subcellularLocation>
</comment>
<name>A0A366EMK1_9HYPH</name>